<dbReference type="AlphaFoldDB" id="A0A1Y2H611"/>
<feature type="region of interest" description="Disordered" evidence="4">
    <location>
        <begin position="1"/>
        <end position="66"/>
    </location>
</feature>
<protein>
    <submittedName>
        <fullName evidence="5">Putative methyltransferase-domain-containing protein</fullName>
    </submittedName>
</protein>
<evidence type="ECO:0000256" key="4">
    <source>
        <dbReference type="SAM" id="MobiDB-lite"/>
    </source>
</evidence>
<dbReference type="Pfam" id="PF11968">
    <property type="entry name" value="Bmt2"/>
    <property type="match status" value="2"/>
</dbReference>
<dbReference type="GO" id="GO:0016433">
    <property type="term" value="F:rRNA (adenine) methyltransferase activity"/>
    <property type="evidence" value="ECO:0007669"/>
    <property type="project" value="TreeGrafter"/>
</dbReference>
<dbReference type="Proteomes" id="UP000193411">
    <property type="component" value="Unassembled WGS sequence"/>
</dbReference>
<dbReference type="InterPro" id="IPR021867">
    <property type="entry name" value="Bmt2/SAMTOR"/>
</dbReference>
<comment type="caution">
    <text evidence="5">The sequence shown here is derived from an EMBL/GenBank/DDBJ whole genome shotgun (WGS) entry which is preliminary data.</text>
</comment>
<dbReference type="STRING" id="765915.A0A1Y2H611"/>
<gene>
    <name evidence="5" type="ORF">BCR44DRAFT_39890</name>
</gene>
<dbReference type="PANTHER" id="PTHR21008:SF1">
    <property type="entry name" value="25S RRNA (ADENINE(2142)-N(1))-METHYLTRANSFERASE"/>
    <property type="match status" value="1"/>
</dbReference>
<evidence type="ECO:0000256" key="2">
    <source>
        <dbReference type="ARBA" id="ARBA00022679"/>
    </source>
</evidence>
<keyword evidence="3" id="KW-0949">S-adenosyl-L-methionine</keyword>
<dbReference type="EMBL" id="MCFL01000113">
    <property type="protein sequence ID" value="ORZ29990.1"/>
    <property type="molecule type" value="Genomic_DNA"/>
</dbReference>
<dbReference type="GO" id="GO:0005730">
    <property type="term" value="C:nucleolus"/>
    <property type="evidence" value="ECO:0007669"/>
    <property type="project" value="TreeGrafter"/>
</dbReference>
<reference evidence="5 6" key="1">
    <citation type="submission" date="2016-07" db="EMBL/GenBank/DDBJ databases">
        <title>Pervasive Adenine N6-methylation of Active Genes in Fungi.</title>
        <authorList>
            <consortium name="DOE Joint Genome Institute"/>
            <person name="Mondo S.J."/>
            <person name="Dannebaum R.O."/>
            <person name="Kuo R.C."/>
            <person name="Labutti K."/>
            <person name="Haridas S."/>
            <person name="Kuo A."/>
            <person name="Salamov A."/>
            <person name="Ahrendt S.R."/>
            <person name="Lipzen A."/>
            <person name="Sullivan W."/>
            <person name="Andreopoulos W.B."/>
            <person name="Clum A."/>
            <person name="Lindquist E."/>
            <person name="Daum C."/>
            <person name="Ramamoorthy G.K."/>
            <person name="Gryganskyi A."/>
            <person name="Culley D."/>
            <person name="Magnuson J.K."/>
            <person name="James T.Y."/>
            <person name="O'Malley M.A."/>
            <person name="Stajich J.E."/>
            <person name="Spatafora J.W."/>
            <person name="Visel A."/>
            <person name="Grigoriev I.V."/>
        </authorList>
    </citation>
    <scope>NUCLEOTIDE SEQUENCE [LARGE SCALE GENOMIC DNA]</scope>
    <source>
        <strain evidence="5 6">PL171</strain>
    </source>
</reference>
<evidence type="ECO:0000256" key="1">
    <source>
        <dbReference type="ARBA" id="ARBA00022603"/>
    </source>
</evidence>
<evidence type="ECO:0000256" key="3">
    <source>
        <dbReference type="ARBA" id="ARBA00022691"/>
    </source>
</evidence>
<organism evidence="5 6">
    <name type="scientific">Catenaria anguillulae PL171</name>
    <dbReference type="NCBI Taxonomy" id="765915"/>
    <lineage>
        <taxon>Eukaryota</taxon>
        <taxon>Fungi</taxon>
        <taxon>Fungi incertae sedis</taxon>
        <taxon>Blastocladiomycota</taxon>
        <taxon>Blastocladiomycetes</taxon>
        <taxon>Blastocladiales</taxon>
        <taxon>Catenariaceae</taxon>
        <taxon>Catenaria</taxon>
    </lineage>
</organism>
<feature type="compositionally biased region" description="Pro residues" evidence="4">
    <location>
        <begin position="34"/>
        <end position="43"/>
    </location>
</feature>
<sequence>MGKSSKKKSSIVATGTRRRLNGVRSIPTSAAIFPPRPPQPTPTPSSTSNGRADDEDDSKADSCSLTTTSNKVIAKLPRKQKARKAITLFHAHTKHTGDLAALQHDSPVLNAYQQASMKINSTKYPSELLVGLLSCILSSRPSDQPSPSSLSSSANPPSALPAKLCSFELPDLLVPPTTLLSAVTSLPATGARLLDVGALEGPVAYRKSVAAGILSEVCSIDLHPQSKDVQQCDFFHYPLATPASSSKATDWTQYAVQPDPPSLSHFTTHQFDLVSLSLVVNFLPTPAARGAMLAKSIAHLDPCGLRLVYVVLPRACLDNSRYMTHARFVDVVMREALGCVLVAERWSSKLWCGLFHAQADRDGASASRKKAGKVAKVVVNEGGGRNNFAIVL</sequence>
<dbReference type="OrthoDB" id="5954793at2759"/>
<dbReference type="PANTHER" id="PTHR21008">
    <property type="entry name" value="S-ADENOSYLMETHIONINE SENSOR UPSTREAM OF MTORC1-RELATED"/>
    <property type="match status" value="1"/>
</dbReference>
<keyword evidence="2 5" id="KW-0808">Transferase</keyword>
<evidence type="ECO:0000313" key="6">
    <source>
        <dbReference type="Proteomes" id="UP000193411"/>
    </source>
</evidence>
<keyword evidence="1 5" id="KW-0489">Methyltransferase</keyword>
<name>A0A1Y2H611_9FUNG</name>
<evidence type="ECO:0000313" key="5">
    <source>
        <dbReference type="EMBL" id="ORZ29990.1"/>
    </source>
</evidence>
<keyword evidence="6" id="KW-1185">Reference proteome</keyword>
<accession>A0A1Y2H611</accession>
<proteinExistence type="predicted"/>